<gene>
    <name evidence="1" type="ORF">LMG23992_00186</name>
</gene>
<keyword evidence="2" id="KW-1185">Reference proteome</keyword>
<dbReference type="Proteomes" id="UP000727654">
    <property type="component" value="Unassembled WGS sequence"/>
</dbReference>
<accession>A0ABN7XZC1</accession>
<proteinExistence type="predicted"/>
<evidence type="ECO:0000313" key="2">
    <source>
        <dbReference type="Proteomes" id="UP000727654"/>
    </source>
</evidence>
<name>A0ABN7XZC1_9BURK</name>
<dbReference type="EMBL" id="CAJZAI010000001">
    <property type="protein sequence ID" value="CAG9165040.1"/>
    <property type="molecule type" value="Genomic_DNA"/>
</dbReference>
<reference evidence="1 2" key="1">
    <citation type="submission" date="2021-08" db="EMBL/GenBank/DDBJ databases">
        <authorList>
            <person name="Peeters C."/>
        </authorList>
    </citation>
    <scope>NUCLEOTIDE SEQUENCE [LARGE SCALE GENOMIC DNA]</scope>
    <source>
        <strain evidence="1 2">LMG 23992</strain>
    </source>
</reference>
<sequence length="211" mass="23375">MRIGCESQVFGCVETLHFCYCQRGGANSGVTEWQCKQHSYSFSCGQGGIFAMDVHPKEGMHSSKRSGATTPVLHAIGVLKMVSLPLQGVEAITRRGRIDYGVIPKPYRWWGASVRLGRADTWRDDRPSHEACHERPIQFSSLRMGGDRNCTVVGITCQMVASVKLGRYWRGADPECGTVATVCAERHPTDFVGADENDSYCLHRTSKQFQG</sequence>
<protein>
    <submittedName>
        <fullName evidence="1">Uncharacterized protein</fullName>
    </submittedName>
</protein>
<comment type="caution">
    <text evidence="1">The sequence shown here is derived from an EMBL/GenBank/DDBJ whole genome shotgun (WGS) entry which is preliminary data.</text>
</comment>
<evidence type="ECO:0000313" key="1">
    <source>
        <dbReference type="EMBL" id="CAG9165040.1"/>
    </source>
</evidence>
<organism evidence="1 2">
    <name type="scientific">Cupriavidus laharis</name>
    <dbReference type="NCBI Taxonomy" id="151654"/>
    <lineage>
        <taxon>Bacteria</taxon>
        <taxon>Pseudomonadati</taxon>
        <taxon>Pseudomonadota</taxon>
        <taxon>Betaproteobacteria</taxon>
        <taxon>Burkholderiales</taxon>
        <taxon>Burkholderiaceae</taxon>
        <taxon>Cupriavidus</taxon>
    </lineage>
</organism>